<dbReference type="PANTHER" id="PTHR24320">
    <property type="entry name" value="RETINOL DEHYDROGENASE"/>
    <property type="match status" value="1"/>
</dbReference>
<reference evidence="5 6" key="1">
    <citation type="submission" date="2024-03" db="EMBL/GenBank/DDBJ databases">
        <title>Actinomycetospora sp. OC33-EN06, a novel actinomycete isolated from wild orchid (Aerides multiflora).</title>
        <authorList>
            <person name="Suriyachadkun C."/>
        </authorList>
    </citation>
    <scope>NUCLEOTIDE SEQUENCE [LARGE SCALE GENOMIC DNA]</scope>
    <source>
        <strain evidence="5 6">OC33-EN06</strain>
    </source>
</reference>
<evidence type="ECO:0000313" key="5">
    <source>
        <dbReference type="EMBL" id="MEJ2886413.1"/>
    </source>
</evidence>
<accession>A0ABU8N1Y3</accession>
<dbReference type="InterPro" id="IPR002347">
    <property type="entry name" value="SDR_fam"/>
</dbReference>
<organism evidence="5 6">
    <name type="scientific">Actinomycetospora aeridis</name>
    <dbReference type="NCBI Taxonomy" id="3129231"/>
    <lineage>
        <taxon>Bacteria</taxon>
        <taxon>Bacillati</taxon>
        <taxon>Actinomycetota</taxon>
        <taxon>Actinomycetes</taxon>
        <taxon>Pseudonocardiales</taxon>
        <taxon>Pseudonocardiaceae</taxon>
        <taxon>Actinomycetospora</taxon>
    </lineage>
</organism>
<dbReference type="SUPFAM" id="SSF51735">
    <property type="entry name" value="NAD(P)-binding Rossmann-fold domains"/>
    <property type="match status" value="1"/>
</dbReference>
<evidence type="ECO:0000256" key="1">
    <source>
        <dbReference type="ARBA" id="ARBA00006484"/>
    </source>
</evidence>
<keyword evidence="2" id="KW-0560">Oxidoreductase</keyword>
<evidence type="ECO:0000256" key="2">
    <source>
        <dbReference type="ARBA" id="ARBA00023002"/>
    </source>
</evidence>
<dbReference type="PRINTS" id="PR00081">
    <property type="entry name" value="GDHRDH"/>
</dbReference>
<sequence>MERRTALITGGTGSLGSATAEALLAADERWDVVVTGRTAPEEAAARLGPRATGIRLDLASLAEVRRVARELPPLDAVVCNAGQLVAHGTTWTEDGVETTFGVNHLAHFLLVREVLPTMPAPGRVVFVSSATHDPARRTGFPAPDHTTAAELAHPDEGDGDGDPLRTGQRRYAAAKLCAVLAAYEFARRVPPEVATFTAFDPGQMPGTGLARDLPAFRRVVWRRVMPALTLVPGINRHTPRRSGARLARLVLAPAPTGRYVSGGREARSSDASYDLERAHDLWETSVALTQARTTAPDER</sequence>
<protein>
    <submittedName>
        <fullName evidence="5">SDR family NAD(P)-dependent oxidoreductase</fullName>
    </submittedName>
</protein>
<dbReference type="Proteomes" id="UP001370100">
    <property type="component" value="Unassembled WGS sequence"/>
</dbReference>
<evidence type="ECO:0000313" key="6">
    <source>
        <dbReference type="Proteomes" id="UP001370100"/>
    </source>
</evidence>
<dbReference type="Gene3D" id="3.40.50.720">
    <property type="entry name" value="NAD(P)-binding Rossmann-like Domain"/>
    <property type="match status" value="1"/>
</dbReference>
<comment type="similarity">
    <text evidence="1">Belongs to the short-chain dehydrogenases/reductases (SDR) family.</text>
</comment>
<dbReference type="Pfam" id="PF00106">
    <property type="entry name" value="adh_short"/>
    <property type="match status" value="1"/>
</dbReference>
<comment type="caution">
    <text evidence="5">The sequence shown here is derived from an EMBL/GenBank/DDBJ whole genome shotgun (WGS) entry which is preliminary data.</text>
</comment>
<evidence type="ECO:0000256" key="3">
    <source>
        <dbReference type="SAM" id="MobiDB-lite"/>
    </source>
</evidence>
<name>A0ABU8N1Y3_9PSEU</name>
<dbReference type="SMART" id="SM00822">
    <property type="entry name" value="PKS_KR"/>
    <property type="match status" value="1"/>
</dbReference>
<dbReference type="EMBL" id="JBBEGL010000002">
    <property type="protein sequence ID" value="MEJ2886413.1"/>
    <property type="molecule type" value="Genomic_DNA"/>
</dbReference>
<proteinExistence type="inferred from homology"/>
<dbReference type="RefSeq" id="WP_337712899.1">
    <property type="nucleotide sequence ID" value="NZ_JBBEGL010000002.1"/>
</dbReference>
<dbReference type="PANTHER" id="PTHR24320:SF148">
    <property type="entry name" value="NAD(P)-BINDING ROSSMANN-FOLD SUPERFAMILY PROTEIN"/>
    <property type="match status" value="1"/>
</dbReference>
<dbReference type="InterPro" id="IPR057326">
    <property type="entry name" value="KR_dom"/>
</dbReference>
<gene>
    <name evidence="5" type="ORF">WCD41_08095</name>
</gene>
<feature type="region of interest" description="Disordered" evidence="3">
    <location>
        <begin position="135"/>
        <end position="166"/>
    </location>
</feature>
<dbReference type="InterPro" id="IPR036291">
    <property type="entry name" value="NAD(P)-bd_dom_sf"/>
</dbReference>
<keyword evidence="6" id="KW-1185">Reference proteome</keyword>
<feature type="domain" description="Ketoreductase" evidence="4">
    <location>
        <begin position="4"/>
        <end position="202"/>
    </location>
</feature>
<evidence type="ECO:0000259" key="4">
    <source>
        <dbReference type="SMART" id="SM00822"/>
    </source>
</evidence>